<protein>
    <submittedName>
        <fullName evidence="1">Uncharacterized protein</fullName>
    </submittedName>
</protein>
<evidence type="ECO:0000313" key="1">
    <source>
        <dbReference type="EMBL" id="OAT48186.1"/>
    </source>
</evidence>
<accession>A0A1B7JJT9</accession>
<name>A0A1B7JJT9_9GAMM</name>
<keyword evidence="2" id="KW-1185">Reference proteome</keyword>
<proteinExistence type="predicted"/>
<gene>
    <name evidence="1" type="ORF">M998_3621</name>
</gene>
<dbReference type="Proteomes" id="UP000078224">
    <property type="component" value="Unassembled WGS sequence"/>
</dbReference>
<evidence type="ECO:0000313" key="2">
    <source>
        <dbReference type="Proteomes" id="UP000078224"/>
    </source>
</evidence>
<organism evidence="1 2">
    <name type="scientific">Providencia heimbachae ATCC 35613</name>
    <dbReference type="NCBI Taxonomy" id="1354272"/>
    <lineage>
        <taxon>Bacteria</taxon>
        <taxon>Pseudomonadati</taxon>
        <taxon>Pseudomonadota</taxon>
        <taxon>Gammaproteobacteria</taxon>
        <taxon>Enterobacterales</taxon>
        <taxon>Morganellaceae</taxon>
        <taxon>Providencia</taxon>
    </lineage>
</organism>
<comment type="caution">
    <text evidence="1">The sequence shown here is derived from an EMBL/GenBank/DDBJ whole genome shotgun (WGS) entry which is preliminary data.</text>
</comment>
<reference evidence="1 2" key="1">
    <citation type="submission" date="2016-04" db="EMBL/GenBank/DDBJ databases">
        <title>ATOL: Assembling a taxonomically balanced genome-scale reconstruction of the evolutionary history of the Enterobacteriaceae.</title>
        <authorList>
            <person name="Plunkett G.III."/>
            <person name="Neeno-Eckwall E.C."/>
            <person name="Glasner J.D."/>
            <person name="Perna N.T."/>
        </authorList>
    </citation>
    <scope>NUCLEOTIDE SEQUENCE [LARGE SCALE GENOMIC DNA]</scope>
    <source>
        <strain evidence="1 2">ATCC 35613</strain>
    </source>
</reference>
<dbReference type="AlphaFoldDB" id="A0A1B7JJT9"/>
<dbReference type="PATRIC" id="fig|1354272.4.peg.3701"/>
<dbReference type="EMBL" id="LXEW01000048">
    <property type="protein sequence ID" value="OAT48186.1"/>
    <property type="molecule type" value="Genomic_DNA"/>
</dbReference>
<sequence length="42" mass="4971">MLVSWKGDMKVKGLKKIFPKNFKLQIGDKHRYSVNLHKRVAM</sequence>